<sequence length="328" mass="36190">MTARTVTHLVGLAVAMANYEPRRLLVVTGFPRSGTTLIETFLAKHGGILPIYNLGETTFREYEPYGSVHEYGGSLNCLTGMCGSDGYVSWADDDKARYNCWSYIERAKHIKHRCAADGACGGREFDDKWLPMAKHPALIVLVEELHRSCARVGVEITFLVTVRNPLNWGHGGDIDYSCTGDCRHEIVENWVRCVGRLKAALHLPNVMAVRYEDMGQEQTWRQIERLLGLDAIPITILPGKHVPGGRRELVEGQSAVQEAGQHRRLVIEGGHSDASSSFVILLGYIEEQCSGCARRMPSGTAASGASVAAVAAVYNTFDVPERLLLKHW</sequence>
<organism evidence="1 2">
    <name type="scientific">Prymnesium parvum</name>
    <name type="common">Toxic golden alga</name>
    <dbReference type="NCBI Taxonomy" id="97485"/>
    <lineage>
        <taxon>Eukaryota</taxon>
        <taxon>Haptista</taxon>
        <taxon>Haptophyta</taxon>
        <taxon>Prymnesiophyceae</taxon>
        <taxon>Prymnesiales</taxon>
        <taxon>Prymnesiaceae</taxon>
        <taxon>Prymnesium</taxon>
    </lineage>
</organism>
<protein>
    <recommendedName>
        <fullName evidence="3">Protein-tyrosine sulfotransferase</fullName>
    </recommendedName>
</protein>
<dbReference type="Pfam" id="PF13469">
    <property type="entry name" value="Sulfotransfer_3"/>
    <property type="match status" value="1"/>
</dbReference>
<name>A0AB34IEC2_PRYPA</name>
<evidence type="ECO:0008006" key="3">
    <source>
        <dbReference type="Google" id="ProtNLM"/>
    </source>
</evidence>
<dbReference type="EMBL" id="JBGBPQ010000027">
    <property type="protein sequence ID" value="KAL1498603.1"/>
    <property type="molecule type" value="Genomic_DNA"/>
</dbReference>
<evidence type="ECO:0000313" key="2">
    <source>
        <dbReference type="Proteomes" id="UP001515480"/>
    </source>
</evidence>
<proteinExistence type="predicted"/>
<dbReference type="AlphaFoldDB" id="A0AB34IEC2"/>
<keyword evidence="2" id="KW-1185">Reference proteome</keyword>
<comment type="caution">
    <text evidence="1">The sequence shown here is derived from an EMBL/GenBank/DDBJ whole genome shotgun (WGS) entry which is preliminary data.</text>
</comment>
<gene>
    <name evidence="1" type="ORF">AB1Y20_013918</name>
</gene>
<dbReference type="InterPro" id="IPR027417">
    <property type="entry name" value="P-loop_NTPase"/>
</dbReference>
<dbReference type="Proteomes" id="UP001515480">
    <property type="component" value="Unassembled WGS sequence"/>
</dbReference>
<dbReference type="SUPFAM" id="SSF52540">
    <property type="entry name" value="P-loop containing nucleoside triphosphate hydrolases"/>
    <property type="match status" value="1"/>
</dbReference>
<accession>A0AB34IEC2</accession>
<dbReference type="Gene3D" id="3.40.50.300">
    <property type="entry name" value="P-loop containing nucleotide triphosphate hydrolases"/>
    <property type="match status" value="1"/>
</dbReference>
<evidence type="ECO:0000313" key="1">
    <source>
        <dbReference type="EMBL" id="KAL1498603.1"/>
    </source>
</evidence>
<reference evidence="1 2" key="1">
    <citation type="journal article" date="2024" name="Science">
        <title>Giant polyketide synthase enzymes in the biosynthesis of giant marine polyether toxins.</title>
        <authorList>
            <person name="Fallon T.R."/>
            <person name="Shende V.V."/>
            <person name="Wierzbicki I.H."/>
            <person name="Pendleton A.L."/>
            <person name="Watervoot N.F."/>
            <person name="Auber R.P."/>
            <person name="Gonzalez D.J."/>
            <person name="Wisecaver J.H."/>
            <person name="Moore B.S."/>
        </authorList>
    </citation>
    <scope>NUCLEOTIDE SEQUENCE [LARGE SCALE GENOMIC DNA]</scope>
    <source>
        <strain evidence="1 2">12B1</strain>
    </source>
</reference>